<gene>
    <name evidence="2" type="primary">PCS1</name>
    <name evidence="2" type="ORF">SPIL2461_LOCUS8497</name>
</gene>
<dbReference type="OrthoDB" id="448954at2759"/>
<reference evidence="2" key="1">
    <citation type="submission" date="2021-02" db="EMBL/GenBank/DDBJ databases">
        <authorList>
            <person name="Dougan E. K."/>
            <person name="Rhodes N."/>
            <person name="Thang M."/>
            <person name="Chan C."/>
        </authorList>
    </citation>
    <scope>NUCLEOTIDE SEQUENCE</scope>
</reference>
<evidence type="ECO:0000313" key="2">
    <source>
        <dbReference type="EMBL" id="CAE7356781.1"/>
    </source>
</evidence>
<sequence>MQRTDQETGRCRGFMILRSKEALKQSCLNLVWKADDGSAPDSWTMVGVMKSFSRALLSERLPETGTAAEILKRALRFISSPAMPLEVACNVFDADREALSEEKRKACWEAHKALSEIVEKLDEVLGTQCLNTCMSTQCTEDSCETLAGAVFTAANVLAIDLNMWRKADGREFDLTGPGAQGTLRLSARYVELKLDEFNLRRQLRALDGTLPHSAAFVVLVGIDCCTFPDERVEEDSKKRGSFMCKVTCEEQEQVFRNRAARKQGRYGATAWWRLESSELSSPETSSSSALAEAEEDEETCHTAHFQSTFTHMLVGDPRSTVCHIKLEKRGGLPGVGNVVGEVEFPVYRLIHAASNTTKAVLRIGSAQLSLLAQLRATENVASDTSGSYRLASETGKGKLLQSTTT</sequence>
<protein>
    <submittedName>
        <fullName evidence="2">PCS1 protein</fullName>
    </submittedName>
</protein>
<name>A0A812PMR5_SYMPI</name>
<evidence type="ECO:0000313" key="3">
    <source>
        <dbReference type="Proteomes" id="UP000649617"/>
    </source>
</evidence>
<comment type="caution">
    <text evidence="2">The sequence shown here is derived from an EMBL/GenBank/DDBJ whole genome shotgun (WGS) entry which is preliminary data.</text>
</comment>
<organism evidence="2 3">
    <name type="scientific">Symbiodinium pilosum</name>
    <name type="common">Dinoflagellate</name>
    <dbReference type="NCBI Taxonomy" id="2952"/>
    <lineage>
        <taxon>Eukaryota</taxon>
        <taxon>Sar</taxon>
        <taxon>Alveolata</taxon>
        <taxon>Dinophyceae</taxon>
        <taxon>Suessiales</taxon>
        <taxon>Symbiodiniaceae</taxon>
        <taxon>Symbiodinium</taxon>
    </lineage>
</organism>
<feature type="region of interest" description="Disordered" evidence="1">
    <location>
        <begin position="383"/>
        <end position="405"/>
    </location>
</feature>
<dbReference type="Proteomes" id="UP000649617">
    <property type="component" value="Unassembled WGS sequence"/>
</dbReference>
<accession>A0A812PMR5</accession>
<keyword evidence="3" id="KW-1185">Reference proteome</keyword>
<dbReference type="AlphaFoldDB" id="A0A812PMR5"/>
<evidence type="ECO:0000256" key="1">
    <source>
        <dbReference type="SAM" id="MobiDB-lite"/>
    </source>
</evidence>
<dbReference type="EMBL" id="CAJNIZ010014002">
    <property type="protein sequence ID" value="CAE7356781.1"/>
    <property type="molecule type" value="Genomic_DNA"/>
</dbReference>
<proteinExistence type="predicted"/>